<dbReference type="RefSeq" id="WP_146299746.1">
    <property type="nucleotide sequence ID" value="NZ_CP042301.2"/>
</dbReference>
<evidence type="ECO:0000313" key="3">
    <source>
        <dbReference type="Proteomes" id="UP000321389"/>
    </source>
</evidence>
<organism evidence="2 3">
    <name type="scientific">Nitratireductor mangrovi</name>
    <dbReference type="NCBI Taxonomy" id="2599600"/>
    <lineage>
        <taxon>Bacteria</taxon>
        <taxon>Pseudomonadati</taxon>
        <taxon>Pseudomonadota</taxon>
        <taxon>Alphaproteobacteria</taxon>
        <taxon>Hyphomicrobiales</taxon>
        <taxon>Phyllobacteriaceae</taxon>
        <taxon>Nitratireductor</taxon>
    </lineage>
</organism>
<dbReference type="Proteomes" id="UP000321389">
    <property type="component" value="Chromosome"/>
</dbReference>
<accession>A0A5B8KZS6</accession>
<evidence type="ECO:0000313" key="2">
    <source>
        <dbReference type="EMBL" id="QDZ01101.1"/>
    </source>
</evidence>
<gene>
    <name evidence="2" type="ORF">FQ775_12340</name>
</gene>
<sequence>MTKILTFKPRAGNADNKRPVPTEPAEIVVFPGVRYERRNETLAQVARKGGPKRRPPAALT</sequence>
<dbReference type="KEGG" id="niy:FQ775_12340"/>
<evidence type="ECO:0000256" key="1">
    <source>
        <dbReference type="SAM" id="MobiDB-lite"/>
    </source>
</evidence>
<name>A0A5B8KZS6_9HYPH</name>
<reference evidence="2" key="1">
    <citation type="submission" date="2020-04" db="EMBL/GenBank/DDBJ databases">
        <title>Nitratireductor sp. nov. isolated from mangrove soil.</title>
        <authorList>
            <person name="Ye Y."/>
        </authorList>
    </citation>
    <scope>NUCLEOTIDE SEQUENCE</scope>
    <source>
        <strain evidence="2">SY7</strain>
    </source>
</reference>
<dbReference type="EMBL" id="CP042301">
    <property type="protein sequence ID" value="QDZ01101.1"/>
    <property type="molecule type" value="Genomic_DNA"/>
</dbReference>
<dbReference type="AlphaFoldDB" id="A0A5B8KZS6"/>
<protein>
    <submittedName>
        <fullName evidence="2">Uncharacterized protein</fullName>
    </submittedName>
</protein>
<proteinExistence type="predicted"/>
<keyword evidence="3" id="KW-1185">Reference proteome</keyword>
<feature type="region of interest" description="Disordered" evidence="1">
    <location>
        <begin position="1"/>
        <end position="22"/>
    </location>
</feature>
<dbReference type="OrthoDB" id="8454255at2"/>